<dbReference type="GO" id="GO:0016985">
    <property type="term" value="F:mannan endo-1,4-beta-mannosidase activity"/>
    <property type="evidence" value="ECO:0007669"/>
    <property type="project" value="InterPro"/>
</dbReference>
<dbReference type="PANTHER" id="PTHR40079">
    <property type="entry name" value="MANNAN ENDO-1,4-BETA-MANNOSIDASE E-RELATED"/>
    <property type="match status" value="1"/>
</dbReference>
<dbReference type="GO" id="GO:0006080">
    <property type="term" value="P:substituted mannan metabolic process"/>
    <property type="evidence" value="ECO:0007669"/>
    <property type="project" value="InterPro"/>
</dbReference>
<evidence type="ECO:0000313" key="8">
    <source>
        <dbReference type="Proteomes" id="UP000219522"/>
    </source>
</evidence>
<sequence length="328" mass="36519">MRSKPAATGRPRLKHALLALAVLATALPAVTHGASGTTASPAVAAIGLHAEGDMYTAQYDSFSAWLGNPVLYRIVFTARGKWQDVADPYYLVATQRWINSDPRHVEVMSVPLLLPSDHGFATVTSGKVDHAFASLATNIKAIGRPEQVIIRLGWEHNGKWYPWNALKDPEGYKAAYRRVVNVMRKVAPGLRFDWTTDFQSHSSFDWQSAYPGDDVVDIMSMDVYDEYHKGWDDMLDARTGLQSFRAFAKAHGKPEAYPEWGCSTRSEGYGDNPEFIERFHGWIESGAPNVLYQAYWNTHLGGPNAVIYGDQSGHVPLAAKKYRELFGK</sequence>
<reference evidence="7 8" key="1">
    <citation type="submission" date="2017-09" db="EMBL/GenBank/DDBJ databases">
        <authorList>
            <person name="Varghese N."/>
            <person name="Submissions S."/>
        </authorList>
    </citation>
    <scope>NUCLEOTIDE SEQUENCE [LARGE SCALE GENOMIC DNA]</scope>
    <source>
        <strain evidence="7 8">OK806</strain>
    </source>
</reference>
<keyword evidence="3 4" id="KW-0326">Glycosidase</keyword>
<dbReference type="InterPro" id="IPR000805">
    <property type="entry name" value="Glyco_hydro_26"/>
</dbReference>
<name>A0A7Z7IDJ6_9BURK</name>
<keyword evidence="2 4" id="KW-0378">Hydrolase</keyword>
<dbReference type="Gene3D" id="3.20.20.80">
    <property type="entry name" value="Glycosidases"/>
    <property type="match status" value="1"/>
</dbReference>
<comment type="similarity">
    <text evidence="1 4">Belongs to the glycosyl hydrolase 26 family.</text>
</comment>
<dbReference type="EMBL" id="OCSU01000003">
    <property type="protein sequence ID" value="SOE88193.1"/>
    <property type="molecule type" value="Genomic_DNA"/>
</dbReference>
<evidence type="ECO:0000256" key="5">
    <source>
        <dbReference type="SAM" id="SignalP"/>
    </source>
</evidence>
<dbReference type="PANTHER" id="PTHR40079:SF4">
    <property type="entry name" value="GH26 DOMAIN-CONTAINING PROTEIN-RELATED"/>
    <property type="match status" value="1"/>
</dbReference>
<organism evidence="7 8">
    <name type="scientific">Caballeronia arationis</name>
    <dbReference type="NCBI Taxonomy" id="1777142"/>
    <lineage>
        <taxon>Bacteria</taxon>
        <taxon>Pseudomonadati</taxon>
        <taxon>Pseudomonadota</taxon>
        <taxon>Betaproteobacteria</taxon>
        <taxon>Burkholderiales</taxon>
        <taxon>Burkholderiaceae</taxon>
        <taxon>Caballeronia</taxon>
    </lineage>
</organism>
<dbReference type="InterPro" id="IPR017853">
    <property type="entry name" value="GH"/>
</dbReference>
<feature type="active site" description="Proton donor" evidence="4">
    <location>
        <position position="155"/>
    </location>
</feature>
<dbReference type="InterPro" id="IPR022790">
    <property type="entry name" value="GH26_dom"/>
</dbReference>
<gene>
    <name evidence="7" type="ORF">SAMN05446927_6790</name>
</gene>
<dbReference type="PROSITE" id="PS51764">
    <property type="entry name" value="GH26"/>
    <property type="match status" value="1"/>
</dbReference>
<feature type="signal peptide" evidence="5">
    <location>
        <begin position="1"/>
        <end position="31"/>
    </location>
</feature>
<dbReference type="AlphaFoldDB" id="A0A7Z7IDJ6"/>
<dbReference type="Pfam" id="PF02156">
    <property type="entry name" value="Glyco_hydro_26"/>
    <property type="match status" value="1"/>
</dbReference>
<evidence type="ECO:0000259" key="6">
    <source>
        <dbReference type="PROSITE" id="PS51764"/>
    </source>
</evidence>
<feature type="chain" id="PRO_5030580425" evidence="5">
    <location>
        <begin position="32"/>
        <end position="328"/>
    </location>
</feature>
<evidence type="ECO:0000256" key="2">
    <source>
        <dbReference type="ARBA" id="ARBA00022801"/>
    </source>
</evidence>
<evidence type="ECO:0000256" key="1">
    <source>
        <dbReference type="ARBA" id="ARBA00007754"/>
    </source>
</evidence>
<proteinExistence type="inferred from homology"/>
<keyword evidence="8" id="KW-1185">Reference proteome</keyword>
<dbReference type="Proteomes" id="UP000219522">
    <property type="component" value="Unassembled WGS sequence"/>
</dbReference>
<dbReference type="RefSeq" id="WP_143753693.1">
    <property type="nucleotide sequence ID" value="NZ_OCSU01000003.1"/>
</dbReference>
<evidence type="ECO:0000313" key="7">
    <source>
        <dbReference type="EMBL" id="SOE88193.1"/>
    </source>
</evidence>
<evidence type="ECO:0000256" key="4">
    <source>
        <dbReference type="PROSITE-ProRule" id="PRU01100"/>
    </source>
</evidence>
<evidence type="ECO:0000256" key="3">
    <source>
        <dbReference type="ARBA" id="ARBA00023295"/>
    </source>
</evidence>
<feature type="domain" description="GH26" evidence="6">
    <location>
        <begin position="14"/>
        <end position="328"/>
    </location>
</feature>
<comment type="caution">
    <text evidence="7">The sequence shown here is derived from an EMBL/GenBank/DDBJ whole genome shotgun (WGS) entry which is preliminary data.</text>
</comment>
<keyword evidence="5" id="KW-0732">Signal</keyword>
<feature type="active site" description="Nucleophile" evidence="4">
    <location>
        <position position="259"/>
    </location>
</feature>
<protein>
    <submittedName>
        <fullName evidence="7">Glycosyl hydrolase family 26</fullName>
    </submittedName>
</protein>
<accession>A0A7Z7IDJ6</accession>
<dbReference type="SUPFAM" id="SSF51445">
    <property type="entry name" value="(Trans)glycosidases"/>
    <property type="match status" value="1"/>
</dbReference>